<evidence type="ECO:0000313" key="9">
    <source>
        <dbReference type="Proteomes" id="UP000694255"/>
    </source>
</evidence>
<reference evidence="8 9" key="1">
    <citation type="journal article" date="2021" name="DNA Res.">
        <title>Genome analysis of Candida subhashii reveals its hybrid nature and dual mitochondrial genome conformations.</title>
        <authorList>
            <person name="Mixao V."/>
            <person name="Hegedusova E."/>
            <person name="Saus E."/>
            <person name="Pryszcz L.P."/>
            <person name="Cillingova A."/>
            <person name="Nosek J."/>
            <person name="Gabaldon T."/>
        </authorList>
    </citation>
    <scope>NUCLEOTIDE SEQUENCE [LARGE SCALE GENOMIC DNA]</scope>
    <source>
        <strain evidence="8 9">CBS 10753</strain>
    </source>
</reference>
<evidence type="ECO:0000259" key="7">
    <source>
        <dbReference type="PROSITE" id="PS51330"/>
    </source>
</evidence>
<dbReference type="GO" id="GO:0050661">
    <property type="term" value="F:NADP binding"/>
    <property type="evidence" value="ECO:0007669"/>
    <property type="project" value="InterPro"/>
</dbReference>
<dbReference type="GO" id="GO:0004146">
    <property type="term" value="F:dihydrofolate reductase activity"/>
    <property type="evidence" value="ECO:0007669"/>
    <property type="project" value="UniProtKB-EC"/>
</dbReference>
<evidence type="ECO:0000256" key="1">
    <source>
        <dbReference type="ARBA" id="ARBA00004903"/>
    </source>
</evidence>
<dbReference type="PROSITE" id="PS51330">
    <property type="entry name" value="DHFR_2"/>
    <property type="match status" value="1"/>
</dbReference>
<dbReference type="GO" id="GO:0046655">
    <property type="term" value="P:folic acid metabolic process"/>
    <property type="evidence" value="ECO:0007669"/>
    <property type="project" value="TreeGrafter"/>
</dbReference>
<dbReference type="EMBL" id="JAGSYN010000241">
    <property type="protein sequence ID" value="KAG7661202.1"/>
    <property type="molecule type" value="Genomic_DNA"/>
</dbReference>
<evidence type="ECO:0000256" key="6">
    <source>
        <dbReference type="RuleBase" id="RU004474"/>
    </source>
</evidence>
<evidence type="ECO:0000256" key="5">
    <source>
        <dbReference type="ARBA" id="ARBA00023002"/>
    </source>
</evidence>
<dbReference type="RefSeq" id="XP_049261435.1">
    <property type="nucleotide sequence ID" value="XM_049409336.1"/>
</dbReference>
<feature type="domain" description="DHFR" evidence="7">
    <location>
        <begin position="8"/>
        <end position="201"/>
    </location>
</feature>
<evidence type="ECO:0000256" key="4">
    <source>
        <dbReference type="ARBA" id="ARBA00022857"/>
    </source>
</evidence>
<evidence type="ECO:0000313" key="8">
    <source>
        <dbReference type="EMBL" id="KAG7661202.1"/>
    </source>
</evidence>
<dbReference type="PROSITE" id="PS00075">
    <property type="entry name" value="DHFR_1"/>
    <property type="match status" value="1"/>
</dbReference>
<dbReference type="AlphaFoldDB" id="A0A8J5UI44"/>
<dbReference type="PANTHER" id="PTHR48069">
    <property type="entry name" value="DIHYDROFOLATE REDUCTASE"/>
    <property type="match status" value="1"/>
</dbReference>
<comment type="pathway">
    <text evidence="1">Cofactor biosynthesis; tetrahydrofolate biosynthesis; 5,6,7,8-tetrahydrofolate from 7,8-dihydrofolate: step 1/1.</text>
</comment>
<name>A0A8J5UI44_9ASCO</name>
<dbReference type="GeneID" id="73472087"/>
<evidence type="ECO:0000256" key="3">
    <source>
        <dbReference type="ARBA" id="ARBA00022563"/>
    </source>
</evidence>
<keyword evidence="4" id="KW-0521">NADP</keyword>
<dbReference type="EC" id="1.5.1.3" evidence="2"/>
<dbReference type="CDD" id="cd00209">
    <property type="entry name" value="DHFR"/>
    <property type="match status" value="1"/>
</dbReference>
<sequence length="205" mass="23977">MTEIKRPTISIIVAALKPSLGIGYQGKMPWRLRKEIKYFKDVTCKTTNPNLRNAVVMGRKTWESIPNKFRPLPNRLNVILSRSFNNEIINENLIHANSFENSLKLIKDVERIFIMGGGELYNELIGNELIDNLLITEINHLNSNEQIPMDTFLKFNLYGNDSTWLKQSKDKLQEFIGIDIELPDDDIVEGDFSYNYTLWRRRRRD</sequence>
<dbReference type="InterPro" id="IPR017925">
    <property type="entry name" value="DHFR_CS"/>
</dbReference>
<protein>
    <recommendedName>
        <fullName evidence="2">dihydrofolate reductase</fullName>
        <ecNumber evidence="2">1.5.1.3</ecNumber>
    </recommendedName>
</protein>
<dbReference type="GO" id="GO:0005739">
    <property type="term" value="C:mitochondrion"/>
    <property type="evidence" value="ECO:0007669"/>
    <property type="project" value="TreeGrafter"/>
</dbReference>
<keyword evidence="9" id="KW-1185">Reference proteome</keyword>
<dbReference type="GO" id="GO:0046452">
    <property type="term" value="P:dihydrofolate metabolic process"/>
    <property type="evidence" value="ECO:0007669"/>
    <property type="project" value="TreeGrafter"/>
</dbReference>
<dbReference type="GO" id="GO:0046654">
    <property type="term" value="P:tetrahydrofolate biosynthetic process"/>
    <property type="evidence" value="ECO:0007669"/>
    <property type="project" value="InterPro"/>
</dbReference>
<dbReference type="GO" id="GO:0006730">
    <property type="term" value="P:one-carbon metabolic process"/>
    <property type="evidence" value="ECO:0007669"/>
    <property type="project" value="UniProtKB-KW"/>
</dbReference>
<gene>
    <name evidence="8" type="ORF">J8A68_005287</name>
</gene>
<keyword evidence="3" id="KW-0554">One-carbon metabolism</keyword>
<organism evidence="8 9">
    <name type="scientific">[Candida] subhashii</name>
    <dbReference type="NCBI Taxonomy" id="561895"/>
    <lineage>
        <taxon>Eukaryota</taxon>
        <taxon>Fungi</taxon>
        <taxon>Dikarya</taxon>
        <taxon>Ascomycota</taxon>
        <taxon>Saccharomycotina</taxon>
        <taxon>Pichiomycetes</taxon>
        <taxon>Debaryomycetaceae</taxon>
        <taxon>Spathaspora</taxon>
    </lineage>
</organism>
<dbReference type="InterPro" id="IPR001796">
    <property type="entry name" value="DHFR_dom"/>
</dbReference>
<dbReference type="InterPro" id="IPR012259">
    <property type="entry name" value="DHFR"/>
</dbReference>
<comment type="similarity">
    <text evidence="6">Belongs to the dihydrofolate reductase family.</text>
</comment>
<comment type="caution">
    <text evidence="8">The sequence shown here is derived from an EMBL/GenBank/DDBJ whole genome shotgun (WGS) entry which is preliminary data.</text>
</comment>
<keyword evidence="5" id="KW-0560">Oxidoreductase</keyword>
<dbReference type="Pfam" id="PF00186">
    <property type="entry name" value="DHFR_1"/>
    <property type="match status" value="1"/>
</dbReference>
<accession>A0A8J5UI44</accession>
<dbReference type="PANTHER" id="PTHR48069:SF3">
    <property type="entry name" value="DIHYDROFOLATE REDUCTASE"/>
    <property type="match status" value="1"/>
</dbReference>
<dbReference type="OrthoDB" id="414698at2759"/>
<proteinExistence type="inferred from homology"/>
<dbReference type="Proteomes" id="UP000694255">
    <property type="component" value="Unassembled WGS sequence"/>
</dbReference>
<evidence type="ECO:0000256" key="2">
    <source>
        <dbReference type="ARBA" id="ARBA00012856"/>
    </source>
</evidence>